<evidence type="ECO:0000256" key="2">
    <source>
        <dbReference type="ARBA" id="ARBA00022679"/>
    </source>
</evidence>
<evidence type="ECO:0000256" key="6">
    <source>
        <dbReference type="ARBA" id="ARBA00023316"/>
    </source>
</evidence>
<gene>
    <name evidence="7" type="ORF">MAF45_03245</name>
</gene>
<dbReference type="PANTHER" id="PTHR36174:SF1">
    <property type="entry name" value="LIPID II:GLYCINE GLYCYLTRANSFERASE"/>
    <property type="match status" value="1"/>
</dbReference>
<comment type="caution">
    <text evidence="7">The sequence shown here is derived from an EMBL/GenBank/DDBJ whole genome shotgun (WGS) entry which is preliminary data.</text>
</comment>
<dbReference type="InterPro" id="IPR050644">
    <property type="entry name" value="PG_Glycine_Bridge_Synth"/>
</dbReference>
<keyword evidence="2" id="KW-0808">Transferase</keyword>
<dbReference type="PROSITE" id="PS51191">
    <property type="entry name" value="FEMABX"/>
    <property type="match status" value="1"/>
</dbReference>
<dbReference type="RefSeq" id="WP_237978118.1">
    <property type="nucleotide sequence ID" value="NZ_JAKNCT010000003.1"/>
</dbReference>
<dbReference type="InterPro" id="IPR003447">
    <property type="entry name" value="FEMABX"/>
</dbReference>
<protein>
    <submittedName>
        <fullName evidence="7">Peptidoglycan bridge formation glycyltransferase FemA/FemB family protein</fullName>
    </submittedName>
</protein>
<evidence type="ECO:0000256" key="4">
    <source>
        <dbReference type="ARBA" id="ARBA00022984"/>
    </source>
</evidence>
<dbReference type="Proteomes" id="UP001297600">
    <property type="component" value="Unassembled WGS sequence"/>
</dbReference>
<evidence type="ECO:0000313" key="7">
    <source>
        <dbReference type="EMBL" id="MCG5030462.1"/>
    </source>
</evidence>
<dbReference type="Gene3D" id="3.40.630.30">
    <property type="match status" value="1"/>
</dbReference>
<keyword evidence="8" id="KW-1185">Reference proteome</keyword>
<accession>A0ABS9MPB9</accession>
<organism evidence="7 8">
    <name type="scientific">Mesosutterella porci</name>
    <dbReference type="NCBI Taxonomy" id="2915351"/>
    <lineage>
        <taxon>Bacteria</taxon>
        <taxon>Pseudomonadati</taxon>
        <taxon>Pseudomonadota</taxon>
        <taxon>Betaproteobacteria</taxon>
        <taxon>Burkholderiales</taxon>
        <taxon>Sutterellaceae</taxon>
        <taxon>Mesosutterella</taxon>
    </lineage>
</organism>
<evidence type="ECO:0000256" key="3">
    <source>
        <dbReference type="ARBA" id="ARBA00022960"/>
    </source>
</evidence>
<dbReference type="Pfam" id="PF02388">
    <property type="entry name" value="FemAB"/>
    <property type="match status" value="2"/>
</dbReference>
<evidence type="ECO:0000256" key="1">
    <source>
        <dbReference type="ARBA" id="ARBA00009943"/>
    </source>
</evidence>
<dbReference type="EMBL" id="JAKNCT010000003">
    <property type="protein sequence ID" value="MCG5030462.1"/>
    <property type="molecule type" value="Genomic_DNA"/>
</dbReference>
<evidence type="ECO:0000256" key="5">
    <source>
        <dbReference type="ARBA" id="ARBA00023315"/>
    </source>
</evidence>
<dbReference type="PANTHER" id="PTHR36174">
    <property type="entry name" value="LIPID II:GLYCINE GLYCYLTRANSFERASE"/>
    <property type="match status" value="1"/>
</dbReference>
<comment type="similarity">
    <text evidence="1">Belongs to the FemABX family.</text>
</comment>
<keyword evidence="3" id="KW-0133">Cell shape</keyword>
<sequence>MDIRLEPKDARDAYSTPIVQQTAFWSGVKRRLGIRSRAFEYSVRNSDLYCGVGGYSRTNADFIMFYQFVNREDYIAYLPYGPEVEPSEERQGAFLEELSEQLRPHLGPHCIGIRYDLNWRSHWCREEDFDSEGLWRGAPKREFQEMQLNFSTRNWNLRKSSTNVLPADTILLDLNEPEEVILGRMKPKTRYNIRLALKKGIEVRDMGAKALPLWYGLYRETALRNGLHLSPIRCFQSVVAAKLDNVDPSVTVKLLVSYAGELPLAAMFLVLSAGRATYLYGASSSLHRELMPTYALQWQAIRMAKTCRCSEYDLFGVAPNPAPSHPMYGLLRFKQGFGGSVFHQLGCWDYPLQPEKYAALSALELSSPGYYA</sequence>
<reference evidence="7 8" key="1">
    <citation type="submission" date="2022-02" db="EMBL/GenBank/DDBJ databases">
        <title>Mesosutterella porci, a novel member of the family Sutterellaceae from pig feces.</title>
        <authorList>
            <person name="Wylensek D."/>
            <person name="Clavel T."/>
        </authorList>
    </citation>
    <scope>NUCLEOTIDE SEQUENCE [LARGE SCALE GENOMIC DNA]</scope>
    <source>
        <strain evidence="8">oilRF-744-wt-GAM-9</strain>
    </source>
</reference>
<dbReference type="SUPFAM" id="SSF55729">
    <property type="entry name" value="Acyl-CoA N-acyltransferases (Nat)"/>
    <property type="match status" value="1"/>
</dbReference>
<evidence type="ECO:0000313" key="8">
    <source>
        <dbReference type="Proteomes" id="UP001297600"/>
    </source>
</evidence>
<keyword evidence="5" id="KW-0012">Acyltransferase</keyword>
<name>A0ABS9MPB9_9BURK</name>
<proteinExistence type="inferred from homology"/>
<dbReference type="InterPro" id="IPR016181">
    <property type="entry name" value="Acyl_CoA_acyltransferase"/>
</dbReference>
<keyword evidence="4" id="KW-0573">Peptidoglycan synthesis</keyword>
<keyword evidence="6" id="KW-0961">Cell wall biogenesis/degradation</keyword>